<keyword evidence="1" id="KW-0472">Membrane</keyword>
<organism evidence="2 3">
    <name type="scientific">Aerophobetes bacterium</name>
    <dbReference type="NCBI Taxonomy" id="2030807"/>
    <lineage>
        <taxon>Bacteria</taxon>
        <taxon>Candidatus Aerophobota</taxon>
    </lineage>
</organism>
<evidence type="ECO:0000313" key="3">
    <source>
        <dbReference type="Proteomes" id="UP000267654"/>
    </source>
</evidence>
<dbReference type="Pfam" id="PF07963">
    <property type="entry name" value="N_methyl"/>
    <property type="match status" value="1"/>
</dbReference>
<comment type="caution">
    <text evidence="2">The sequence shown here is derived from an EMBL/GenBank/DDBJ whole genome shotgun (WGS) entry which is preliminary data.</text>
</comment>
<evidence type="ECO:0008006" key="4">
    <source>
        <dbReference type="Google" id="ProtNLM"/>
    </source>
</evidence>
<dbReference type="Proteomes" id="UP000267654">
    <property type="component" value="Unassembled WGS sequence"/>
</dbReference>
<feature type="transmembrane region" description="Helical" evidence="1">
    <location>
        <begin position="6"/>
        <end position="30"/>
    </location>
</feature>
<dbReference type="AlphaFoldDB" id="A0A662DJC8"/>
<evidence type="ECO:0000313" key="2">
    <source>
        <dbReference type="EMBL" id="RLE14016.1"/>
    </source>
</evidence>
<evidence type="ECO:0000256" key="1">
    <source>
        <dbReference type="SAM" id="Phobius"/>
    </source>
</evidence>
<reference evidence="2 3" key="1">
    <citation type="submission" date="2018-06" db="EMBL/GenBank/DDBJ databases">
        <title>Extensive metabolic versatility and redundancy in microbially diverse, dynamic hydrothermal sediments.</title>
        <authorList>
            <person name="Dombrowski N."/>
            <person name="Teske A."/>
            <person name="Baker B.J."/>
        </authorList>
    </citation>
    <scope>NUCLEOTIDE SEQUENCE [LARGE SCALE GENOMIC DNA]</scope>
    <source>
        <strain evidence="2">B19_G9</strain>
    </source>
</reference>
<dbReference type="EMBL" id="QMQB01000058">
    <property type="protein sequence ID" value="RLE14016.1"/>
    <property type="molecule type" value="Genomic_DNA"/>
</dbReference>
<dbReference type="NCBIfam" id="TIGR02532">
    <property type="entry name" value="IV_pilin_GFxxxE"/>
    <property type="match status" value="1"/>
</dbReference>
<dbReference type="InterPro" id="IPR012902">
    <property type="entry name" value="N_methyl_site"/>
</dbReference>
<proteinExistence type="predicted"/>
<keyword evidence="1" id="KW-0812">Transmembrane</keyword>
<name>A0A662DJC8_UNCAE</name>
<accession>A0A662DJC8</accession>
<gene>
    <name evidence="2" type="ORF">DRI96_02100</name>
</gene>
<protein>
    <recommendedName>
        <fullName evidence="4">Prepilin-type N-terminal cleavage/methylation domain-containing protein</fullName>
    </recommendedName>
</protein>
<sequence>MKEDGFTIIEVAVAILIIGVTTIGLIMGFSNGLAMVEDIRQTSVADHLVQEKMEELRGNTELIPATSQTVTEGIYTITIEATSVAPALTQVSIKVNWISHTGKNLSRSLVTYFTENGITKSSD</sequence>
<keyword evidence="1" id="KW-1133">Transmembrane helix</keyword>